<feature type="transmembrane region" description="Helical" evidence="1">
    <location>
        <begin position="124"/>
        <end position="144"/>
    </location>
</feature>
<dbReference type="RefSeq" id="WP_109719862.1">
    <property type="nucleotide sequence ID" value="NZ_QEQK01000005.1"/>
</dbReference>
<keyword evidence="1" id="KW-0812">Transmembrane</keyword>
<feature type="transmembrane region" description="Helical" evidence="1">
    <location>
        <begin position="92"/>
        <end position="112"/>
    </location>
</feature>
<proteinExistence type="predicted"/>
<accession>A0A363UML2</accession>
<evidence type="ECO:0008006" key="4">
    <source>
        <dbReference type="Google" id="ProtNLM"/>
    </source>
</evidence>
<sequence>MPLIHTLLVYTHILFGAVALVLFWLPVAAKKGSRLHRLVGRYYAWAMYAVALSALLSCLLVLIDPVGIRRPGLTLNAETAANVARGARMGGLFLLMLAVLTFASVRHGLLALRERQQPGVLRSTAHRGLLVALGVLGLVVTGIGLNFANVLLQIFGGISVVVSISMLRETRPQRLTATQRTIAHLGGLIGSGIGAHTAFFAFGGARFFADLLPGQWQTLAWVIAPAIGTVAIIRLNRRYRRAEQTAPVVGQHLGRSRPTSP</sequence>
<keyword evidence="1" id="KW-1133">Transmembrane helix</keyword>
<protein>
    <recommendedName>
        <fullName evidence="4">DUF2306 domain-containing protein</fullName>
    </recommendedName>
</protein>
<evidence type="ECO:0000313" key="2">
    <source>
        <dbReference type="EMBL" id="PWN56668.1"/>
    </source>
</evidence>
<gene>
    <name evidence="2" type="ORF">DEH80_07610</name>
</gene>
<feature type="transmembrane region" description="Helical" evidence="1">
    <location>
        <begin position="45"/>
        <end position="63"/>
    </location>
</feature>
<dbReference type="AlphaFoldDB" id="A0A363UML2"/>
<dbReference type="OrthoDB" id="5984490at2"/>
<dbReference type="Proteomes" id="UP000251800">
    <property type="component" value="Unassembled WGS sequence"/>
</dbReference>
<keyword evidence="3" id="KW-1185">Reference proteome</keyword>
<feature type="transmembrane region" description="Helical" evidence="1">
    <location>
        <begin position="6"/>
        <end position="25"/>
    </location>
</feature>
<reference evidence="2 3" key="1">
    <citation type="submission" date="2018-05" db="EMBL/GenBank/DDBJ databases">
        <title>Abyssibacter profundi OUC007T gen. nov., sp. nov, a marine bacterium isolated from seawater of the Mariana Trench.</title>
        <authorList>
            <person name="Zhou S."/>
        </authorList>
    </citation>
    <scope>NUCLEOTIDE SEQUENCE [LARGE SCALE GENOMIC DNA]</scope>
    <source>
        <strain evidence="2 3">OUC007</strain>
    </source>
</reference>
<organism evidence="2 3">
    <name type="scientific">Abyssibacter profundi</name>
    <dbReference type="NCBI Taxonomy" id="2182787"/>
    <lineage>
        <taxon>Bacteria</taxon>
        <taxon>Pseudomonadati</taxon>
        <taxon>Pseudomonadota</taxon>
        <taxon>Gammaproteobacteria</taxon>
        <taxon>Chromatiales</taxon>
        <taxon>Oceanococcaceae</taxon>
        <taxon>Abyssibacter</taxon>
    </lineage>
</organism>
<keyword evidence="1" id="KW-0472">Membrane</keyword>
<name>A0A363UML2_9GAMM</name>
<comment type="caution">
    <text evidence="2">The sequence shown here is derived from an EMBL/GenBank/DDBJ whole genome shotgun (WGS) entry which is preliminary data.</text>
</comment>
<feature type="transmembrane region" description="Helical" evidence="1">
    <location>
        <begin position="188"/>
        <end position="209"/>
    </location>
</feature>
<evidence type="ECO:0000256" key="1">
    <source>
        <dbReference type="SAM" id="Phobius"/>
    </source>
</evidence>
<dbReference type="EMBL" id="QEQK01000005">
    <property type="protein sequence ID" value="PWN56668.1"/>
    <property type="molecule type" value="Genomic_DNA"/>
</dbReference>
<evidence type="ECO:0000313" key="3">
    <source>
        <dbReference type="Proteomes" id="UP000251800"/>
    </source>
</evidence>
<feature type="transmembrane region" description="Helical" evidence="1">
    <location>
        <begin position="215"/>
        <end position="235"/>
    </location>
</feature>